<comment type="caution">
    <text evidence="1">The sequence shown here is derived from an EMBL/GenBank/DDBJ whole genome shotgun (WGS) entry which is preliminary data.</text>
</comment>
<dbReference type="STRING" id="41688.A0A2N3N6Y4"/>
<reference evidence="1 2" key="1">
    <citation type="journal article" date="2017" name="G3 (Bethesda)">
        <title>First Draft Genome Sequence of the Pathogenic Fungus Lomentospora prolificans (Formerly Scedosporium prolificans).</title>
        <authorList>
            <person name="Luo R."/>
            <person name="Zimin A."/>
            <person name="Workman R."/>
            <person name="Fan Y."/>
            <person name="Pertea G."/>
            <person name="Grossman N."/>
            <person name="Wear M.P."/>
            <person name="Jia B."/>
            <person name="Miller H."/>
            <person name="Casadevall A."/>
            <person name="Timp W."/>
            <person name="Zhang S.X."/>
            <person name="Salzberg S.L."/>
        </authorList>
    </citation>
    <scope>NUCLEOTIDE SEQUENCE [LARGE SCALE GENOMIC DNA]</scope>
    <source>
        <strain evidence="1 2">JHH-5317</strain>
    </source>
</reference>
<gene>
    <name evidence="1" type="ORF">jhhlp_005471</name>
</gene>
<proteinExistence type="predicted"/>
<evidence type="ECO:0000313" key="2">
    <source>
        <dbReference type="Proteomes" id="UP000233524"/>
    </source>
</evidence>
<name>A0A2N3N6Y4_9PEZI</name>
<accession>A0A2N3N6Y4</accession>
<organism evidence="1 2">
    <name type="scientific">Lomentospora prolificans</name>
    <dbReference type="NCBI Taxonomy" id="41688"/>
    <lineage>
        <taxon>Eukaryota</taxon>
        <taxon>Fungi</taxon>
        <taxon>Dikarya</taxon>
        <taxon>Ascomycota</taxon>
        <taxon>Pezizomycotina</taxon>
        <taxon>Sordariomycetes</taxon>
        <taxon>Hypocreomycetidae</taxon>
        <taxon>Microascales</taxon>
        <taxon>Microascaceae</taxon>
        <taxon>Lomentospora</taxon>
    </lineage>
</organism>
<evidence type="ECO:0000313" key="1">
    <source>
        <dbReference type="EMBL" id="PKS08195.1"/>
    </source>
</evidence>
<dbReference type="Proteomes" id="UP000233524">
    <property type="component" value="Unassembled WGS sequence"/>
</dbReference>
<dbReference type="InParanoid" id="A0A2N3N6Y4"/>
<dbReference type="EMBL" id="NLAX01000700">
    <property type="protein sequence ID" value="PKS08195.1"/>
    <property type="molecule type" value="Genomic_DNA"/>
</dbReference>
<dbReference type="AlphaFoldDB" id="A0A2N3N6Y4"/>
<sequence length="119" mass="13041">MDAPVPAPDEVVVAAGTYTPHGCLTTSVGLAKLAKNIRHTLYIGPIDDGHAIASLERWLDAPPTHLHLTISVPPFHRRQVAMLHFAILEHCYARHTTFPPLYAFTGEGTGQYTQDAAFR</sequence>
<keyword evidence="2" id="KW-1185">Reference proteome</keyword>
<protein>
    <submittedName>
        <fullName evidence="1">Uncharacterized protein</fullName>
    </submittedName>
</protein>
<dbReference type="VEuPathDB" id="FungiDB:jhhlp_005471"/>